<gene>
    <name evidence="6" type="ORF">PV05_01723</name>
</gene>
<dbReference type="STRING" id="348802.A0A0D2F143"/>
<sequence>MMTRRRPARVQALRGIGVDTMGAIADQQTQNASPRTSSSSLLRMENLDTDIPPPTVAASITAQSATSDQENSYLPFIGQLGLRNAAATHVSAMAGNVVSYTGEKNCVISAGGLSGILNTLLATVEMGDGVVLTDPTYSGLINRVKLAGGIPVLVPFDFVPGGAWMFDREKFRAVVETSEAKITAMLLMSPALPSGAVLDQGDWEVVAEVCVEHDILLILDAAMERLLFDGRRVDHPASMPGMAQRTITIGSASKELRMIGWRVGWIVGPEQLIADIALVGMANVVVPVGIAQKAAQAALERSGEDISSFVDELQARRDVCMEELAGLPVGVPAGGWSFVLRVDGLGWTGSKAAEELLRHGVCVTPMDGWGIEHGSQYVRFVFSNEPCERLKGLGAKVRAALVKSEHIV</sequence>
<organism evidence="6 7">
    <name type="scientific">Exophiala xenobiotica</name>
    <dbReference type="NCBI Taxonomy" id="348802"/>
    <lineage>
        <taxon>Eukaryota</taxon>
        <taxon>Fungi</taxon>
        <taxon>Dikarya</taxon>
        <taxon>Ascomycota</taxon>
        <taxon>Pezizomycotina</taxon>
        <taxon>Eurotiomycetes</taxon>
        <taxon>Chaetothyriomycetidae</taxon>
        <taxon>Chaetothyriales</taxon>
        <taxon>Herpotrichiellaceae</taxon>
        <taxon>Exophiala</taxon>
    </lineage>
</organism>
<dbReference type="OrthoDB" id="2108at2759"/>
<dbReference type="GeneID" id="25323631"/>
<evidence type="ECO:0000313" key="7">
    <source>
        <dbReference type="Proteomes" id="UP000054342"/>
    </source>
</evidence>
<dbReference type="InterPro" id="IPR015424">
    <property type="entry name" value="PyrdxlP-dep_Trfase"/>
</dbReference>
<evidence type="ECO:0000256" key="4">
    <source>
        <dbReference type="ARBA" id="ARBA00022898"/>
    </source>
</evidence>
<evidence type="ECO:0000259" key="5">
    <source>
        <dbReference type="Pfam" id="PF00155"/>
    </source>
</evidence>
<protein>
    <recommendedName>
        <fullName evidence="5">Aminotransferase class I/classII large domain-containing protein</fullName>
    </recommendedName>
</protein>
<dbReference type="GO" id="GO:0030170">
    <property type="term" value="F:pyridoxal phosphate binding"/>
    <property type="evidence" value="ECO:0007669"/>
    <property type="project" value="InterPro"/>
</dbReference>
<evidence type="ECO:0000313" key="6">
    <source>
        <dbReference type="EMBL" id="KIW61623.1"/>
    </source>
</evidence>
<dbReference type="PANTHER" id="PTHR43807:SF20">
    <property type="entry name" value="FI04487P"/>
    <property type="match status" value="1"/>
</dbReference>
<dbReference type="Gene3D" id="3.40.640.10">
    <property type="entry name" value="Type I PLP-dependent aspartate aminotransferase-like (Major domain)"/>
    <property type="match status" value="1"/>
</dbReference>
<dbReference type="InterPro" id="IPR004839">
    <property type="entry name" value="Aminotransferase_I/II_large"/>
</dbReference>
<dbReference type="PANTHER" id="PTHR43807">
    <property type="entry name" value="FI04487P"/>
    <property type="match status" value="1"/>
</dbReference>
<evidence type="ECO:0000256" key="1">
    <source>
        <dbReference type="ARBA" id="ARBA00001933"/>
    </source>
</evidence>
<dbReference type="CDD" id="cd00609">
    <property type="entry name" value="AAT_like"/>
    <property type="match status" value="1"/>
</dbReference>
<proteinExistence type="predicted"/>
<name>A0A0D2F143_9EURO</name>
<dbReference type="GO" id="GO:0016212">
    <property type="term" value="F:kynurenine-oxoglutarate transaminase activity"/>
    <property type="evidence" value="ECO:0007669"/>
    <property type="project" value="TreeGrafter"/>
</dbReference>
<dbReference type="SUPFAM" id="SSF53383">
    <property type="entry name" value="PLP-dependent transferases"/>
    <property type="match status" value="1"/>
</dbReference>
<dbReference type="Pfam" id="PF00155">
    <property type="entry name" value="Aminotran_1_2"/>
    <property type="match status" value="1"/>
</dbReference>
<dbReference type="RefSeq" id="XP_013322207.1">
    <property type="nucleotide sequence ID" value="XM_013466753.1"/>
</dbReference>
<keyword evidence="4" id="KW-0663">Pyridoxal phosphate</keyword>
<dbReference type="GO" id="GO:0005739">
    <property type="term" value="C:mitochondrion"/>
    <property type="evidence" value="ECO:0007669"/>
    <property type="project" value="TreeGrafter"/>
</dbReference>
<keyword evidence="2" id="KW-0032">Aminotransferase</keyword>
<accession>A0A0D2F143</accession>
<dbReference type="InterPro" id="IPR015421">
    <property type="entry name" value="PyrdxlP-dep_Trfase_major"/>
</dbReference>
<dbReference type="AlphaFoldDB" id="A0A0D2F143"/>
<dbReference type="EMBL" id="KN847317">
    <property type="protein sequence ID" value="KIW61623.1"/>
    <property type="molecule type" value="Genomic_DNA"/>
</dbReference>
<evidence type="ECO:0000256" key="2">
    <source>
        <dbReference type="ARBA" id="ARBA00022576"/>
    </source>
</evidence>
<comment type="cofactor">
    <cofactor evidence="1">
        <name>pyridoxal 5'-phosphate</name>
        <dbReference type="ChEBI" id="CHEBI:597326"/>
    </cofactor>
</comment>
<keyword evidence="7" id="KW-1185">Reference proteome</keyword>
<dbReference type="HOGENOM" id="CLU_017584_4_0_1"/>
<reference evidence="6 7" key="1">
    <citation type="submission" date="2015-01" db="EMBL/GenBank/DDBJ databases">
        <title>The Genome Sequence of Exophiala xenobiotica CBS118157.</title>
        <authorList>
            <consortium name="The Broad Institute Genomics Platform"/>
            <person name="Cuomo C."/>
            <person name="de Hoog S."/>
            <person name="Gorbushina A."/>
            <person name="Stielow B."/>
            <person name="Teixiera M."/>
            <person name="Abouelleil A."/>
            <person name="Chapman S.B."/>
            <person name="Priest M."/>
            <person name="Young S.K."/>
            <person name="Wortman J."/>
            <person name="Nusbaum C."/>
            <person name="Birren B."/>
        </authorList>
    </citation>
    <scope>NUCLEOTIDE SEQUENCE [LARGE SCALE GENOMIC DNA]</scope>
    <source>
        <strain evidence="6 7">CBS 118157</strain>
    </source>
</reference>
<feature type="domain" description="Aminotransferase class I/classII large" evidence="5">
    <location>
        <begin position="53"/>
        <end position="382"/>
    </location>
</feature>
<dbReference type="InterPro" id="IPR051326">
    <property type="entry name" value="Kynurenine-oxoglutarate_AT"/>
</dbReference>
<evidence type="ECO:0000256" key="3">
    <source>
        <dbReference type="ARBA" id="ARBA00022679"/>
    </source>
</evidence>
<dbReference type="Proteomes" id="UP000054342">
    <property type="component" value="Unassembled WGS sequence"/>
</dbReference>
<keyword evidence="3" id="KW-0808">Transferase</keyword>